<keyword evidence="2" id="KW-1185">Reference proteome</keyword>
<evidence type="ECO:0000313" key="1">
    <source>
        <dbReference type="EnsemblMetazoa" id="GAUT038589-PA"/>
    </source>
</evidence>
<reference evidence="1" key="1">
    <citation type="submission" date="2020-05" db="UniProtKB">
        <authorList>
            <consortium name="EnsemblMetazoa"/>
        </authorList>
    </citation>
    <scope>IDENTIFICATION</scope>
    <source>
        <strain evidence="1">TTRI</strain>
    </source>
</reference>
<organism evidence="1 2">
    <name type="scientific">Glossina austeni</name>
    <name type="common">Savannah tsetse fly</name>
    <dbReference type="NCBI Taxonomy" id="7395"/>
    <lineage>
        <taxon>Eukaryota</taxon>
        <taxon>Metazoa</taxon>
        <taxon>Ecdysozoa</taxon>
        <taxon>Arthropoda</taxon>
        <taxon>Hexapoda</taxon>
        <taxon>Insecta</taxon>
        <taxon>Pterygota</taxon>
        <taxon>Neoptera</taxon>
        <taxon>Endopterygota</taxon>
        <taxon>Diptera</taxon>
        <taxon>Brachycera</taxon>
        <taxon>Muscomorpha</taxon>
        <taxon>Hippoboscoidea</taxon>
        <taxon>Glossinidae</taxon>
        <taxon>Glossina</taxon>
    </lineage>
</organism>
<sequence length="103" mass="12239">MFSLDHLSQIDIKRKSTQWMKSPDVLYGRSLSDMAYNAYVKNITSHNWLGFLNEVLFSNIIDADRRADYYPYSFCSYCYYCVKREQKSISDRGSNNSEKRKHQ</sequence>
<proteinExistence type="predicted"/>
<dbReference type="EnsemblMetazoa" id="GAUT038589-RA">
    <property type="protein sequence ID" value="GAUT038589-PA"/>
    <property type="gene ID" value="GAUT038589"/>
</dbReference>
<dbReference type="AlphaFoldDB" id="A0A1A9VIJ2"/>
<protein>
    <submittedName>
        <fullName evidence="1">Uncharacterized protein</fullName>
    </submittedName>
</protein>
<evidence type="ECO:0000313" key="2">
    <source>
        <dbReference type="Proteomes" id="UP000078200"/>
    </source>
</evidence>
<dbReference type="Proteomes" id="UP000078200">
    <property type="component" value="Unassembled WGS sequence"/>
</dbReference>
<dbReference type="VEuPathDB" id="VectorBase:GAUT038589"/>
<name>A0A1A9VIJ2_GLOAU</name>
<accession>A0A1A9VIJ2</accession>